<dbReference type="Proteomes" id="UP000184080">
    <property type="component" value="Unassembled WGS sequence"/>
</dbReference>
<feature type="transmembrane region" description="Helical" evidence="6">
    <location>
        <begin position="360"/>
        <end position="385"/>
    </location>
</feature>
<dbReference type="GO" id="GO:0022857">
    <property type="term" value="F:transmembrane transporter activity"/>
    <property type="evidence" value="ECO:0007669"/>
    <property type="project" value="InterPro"/>
</dbReference>
<feature type="domain" description="Major facilitator superfamily (MFS) profile" evidence="7">
    <location>
        <begin position="236"/>
        <end position="430"/>
    </location>
</feature>
<dbReference type="InterPro" id="IPR036259">
    <property type="entry name" value="MFS_trans_sf"/>
</dbReference>
<keyword evidence="3 6" id="KW-0812">Transmembrane</keyword>
<evidence type="ECO:0000256" key="4">
    <source>
        <dbReference type="ARBA" id="ARBA00022989"/>
    </source>
</evidence>
<feature type="transmembrane region" description="Helical" evidence="6">
    <location>
        <begin position="270"/>
        <end position="290"/>
    </location>
</feature>
<dbReference type="InterPro" id="IPR020846">
    <property type="entry name" value="MFS_dom"/>
</dbReference>
<evidence type="ECO:0000256" key="2">
    <source>
        <dbReference type="ARBA" id="ARBA00022448"/>
    </source>
</evidence>
<feature type="transmembrane region" description="Helical" evidence="6">
    <location>
        <begin position="107"/>
        <end position="127"/>
    </location>
</feature>
<evidence type="ECO:0000313" key="9">
    <source>
        <dbReference type="Proteomes" id="UP000184080"/>
    </source>
</evidence>
<protein>
    <submittedName>
        <fullName evidence="8">MFS transporter, UMF1 family</fullName>
    </submittedName>
</protein>
<dbReference type="RefSeq" id="WP_073004286.1">
    <property type="nucleotide sequence ID" value="NZ_FQZO01000001.1"/>
</dbReference>
<dbReference type="CDD" id="cd17482">
    <property type="entry name" value="MFS_YxiO_like"/>
    <property type="match status" value="1"/>
</dbReference>
<accession>A0A1M6CA13</accession>
<dbReference type="Pfam" id="PF11700">
    <property type="entry name" value="ATG22"/>
    <property type="match status" value="1"/>
</dbReference>
<comment type="subcellular location">
    <subcellularLocation>
        <location evidence="1">Cell membrane</location>
        <topology evidence="1">Multi-pass membrane protein</topology>
    </subcellularLocation>
</comment>
<dbReference type="OrthoDB" id="9768783at2"/>
<organism evidence="8 9">
    <name type="scientific">Clostridium amylolyticum</name>
    <dbReference type="NCBI Taxonomy" id="1121298"/>
    <lineage>
        <taxon>Bacteria</taxon>
        <taxon>Bacillati</taxon>
        <taxon>Bacillota</taxon>
        <taxon>Clostridia</taxon>
        <taxon>Eubacteriales</taxon>
        <taxon>Clostridiaceae</taxon>
        <taxon>Clostridium</taxon>
    </lineage>
</organism>
<name>A0A1M6CA13_9CLOT</name>
<evidence type="ECO:0000256" key="6">
    <source>
        <dbReference type="SAM" id="Phobius"/>
    </source>
</evidence>
<dbReference type="PANTHER" id="PTHR23519">
    <property type="entry name" value="AUTOPHAGY-RELATED PROTEIN 22"/>
    <property type="match status" value="1"/>
</dbReference>
<dbReference type="AlphaFoldDB" id="A0A1M6CA13"/>
<keyword evidence="2" id="KW-0813">Transport</keyword>
<evidence type="ECO:0000256" key="3">
    <source>
        <dbReference type="ARBA" id="ARBA00022692"/>
    </source>
</evidence>
<dbReference type="EMBL" id="FQZO01000001">
    <property type="protein sequence ID" value="SHI57631.1"/>
    <property type="molecule type" value="Genomic_DNA"/>
</dbReference>
<feature type="transmembrane region" description="Helical" evidence="6">
    <location>
        <begin position="302"/>
        <end position="320"/>
    </location>
</feature>
<evidence type="ECO:0000256" key="1">
    <source>
        <dbReference type="ARBA" id="ARBA00004651"/>
    </source>
</evidence>
<dbReference type="SUPFAM" id="SSF103473">
    <property type="entry name" value="MFS general substrate transporter"/>
    <property type="match status" value="1"/>
</dbReference>
<feature type="transmembrane region" description="Helical" evidence="6">
    <location>
        <begin position="173"/>
        <end position="196"/>
    </location>
</feature>
<feature type="transmembrane region" description="Helical" evidence="6">
    <location>
        <begin position="391"/>
        <end position="410"/>
    </location>
</feature>
<keyword evidence="5 6" id="KW-0472">Membrane</keyword>
<feature type="transmembrane region" description="Helical" evidence="6">
    <location>
        <begin position="83"/>
        <end position="101"/>
    </location>
</feature>
<feature type="transmembrane region" description="Helical" evidence="6">
    <location>
        <begin position="54"/>
        <end position="76"/>
    </location>
</feature>
<reference evidence="8 9" key="1">
    <citation type="submission" date="2016-11" db="EMBL/GenBank/DDBJ databases">
        <authorList>
            <person name="Jaros S."/>
            <person name="Januszkiewicz K."/>
            <person name="Wedrychowicz H."/>
        </authorList>
    </citation>
    <scope>NUCLEOTIDE SEQUENCE [LARGE SCALE GENOMIC DNA]</scope>
    <source>
        <strain evidence="8 9">DSM 21864</strain>
    </source>
</reference>
<dbReference type="PANTHER" id="PTHR23519:SF1">
    <property type="entry name" value="AUTOPHAGY-RELATED PROTEIN 22"/>
    <property type="match status" value="1"/>
</dbReference>
<dbReference type="STRING" id="1121298.SAMN05444401_1050"/>
<keyword evidence="9" id="KW-1185">Reference proteome</keyword>
<evidence type="ECO:0000313" key="8">
    <source>
        <dbReference type="EMBL" id="SHI57631.1"/>
    </source>
</evidence>
<dbReference type="InterPro" id="IPR050495">
    <property type="entry name" value="ATG22/LtaA_families"/>
</dbReference>
<feature type="transmembrane region" description="Helical" evidence="6">
    <location>
        <begin position="148"/>
        <end position="167"/>
    </location>
</feature>
<evidence type="ECO:0000256" key="5">
    <source>
        <dbReference type="ARBA" id="ARBA00023136"/>
    </source>
</evidence>
<dbReference type="Gene3D" id="1.20.1250.20">
    <property type="entry name" value="MFS general substrate transporter like domains"/>
    <property type="match status" value="2"/>
</dbReference>
<dbReference type="GO" id="GO:0005886">
    <property type="term" value="C:plasma membrane"/>
    <property type="evidence" value="ECO:0007669"/>
    <property type="project" value="UniProtKB-SubCell"/>
</dbReference>
<evidence type="ECO:0000259" key="7">
    <source>
        <dbReference type="PROSITE" id="PS50850"/>
    </source>
</evidence>
<dbReference type="InterPro" id="IPR024671">
    <property type="entry name" value="Atg22-like"/>
</dbReference>
<feature type="transmembrane region" description="Helical" evidence="6">
    <location>
        <begin position="12"/>
        <end position="34"/>
    </location>
</feature>
<sequence length="430" mass="47986">MSKFSKAEKSWVLYDWANSAYTLTLTSTILPLYFKSVAEQSGVSAANSTAYWGYANSFYTLILAILAPILGTIADYKGFKKRFFTIFFSIGVVFTLFLSFIPPYMWMLLLVFYIFTAIGFSGANIFYDSFLVDVTTEERMDKVSTAGFAWGYIGSTIPFIVCMAIVILSQNKIIPLSMAGASKTSFVLTAIWWGVFTIPIIKNVNQVYGIDVEPNPVSKSFKRLGKTFKNIKDHKALFMFLLAYFFYIDGVDTIIKMATSYGSDLGVSSTNLLIILLVTQFVAFPFALIYGKLAEKIGTKKMLYVGIIIYTFICIYAYFMKTTLDFWILAMLVGTSQGGIQALSRSYFGRLVPKENSNEFFGFYNIFGKFAAIMGPFLVGIVAMTTGKTNYGVFSIIILFIIGGIILTFVPDSKIDKPLSMQEGIESVKP</sequence>
<dbReference type="PROSITE" id="PS50850">
    <property type="entry name" value="MFS"/>
    <property type="match status" value="1"/>
</dbReference>
<keyword evidence="4 6" id="KW-1133">Transmembrane helix</keyword>
<feature type="transmembrane region" description="Helical" evidence="6">
    <location>
        <begin position="236"/>
        <end position="258"/>
    </location>
</feature>
<gene>
    <name evidence="8" type="ORF">SAMN05444401_1050</name>
</gene>
<proteinExistence type="predicted"/>